<evidence type="ECO:0000313" key="1">
    <source>
        <dbReference type="EMBL" id="SOD88383.1"/>
    </source>
</evidence>
<dbReference type="AlphaFoldDB" id="A0A286FYR0"/>
<dbReference type="Proteomes" id="UP000219452">
    <property type="component" value="Unassembled WGS sequence"/>
</dbReference>
<dbReference type="EMBL" id="OCNH01000002">
    <property type="protein sequence ID" value="SOD88383.1"/>
    <property type="molecule type" value="Genomic_DNA"/>
</dbReference>
<sequence length="109" mass="12855">MPKLLLDENLPKKLKYRFGEGYEVTTVPEKGWQSLRNGELLQAMNQDGIEYLVTADKNLSYQQNYRKWKVRLIVLDTLDNQYETVLPFVDKIKNLFDQGVLPDYSLIER</sequence>
<keyword evidence="2" id="KW-1185">Reference proteome</keyword>
<gene>
    <name evidence="1" type="ORF">SAMN06269250_2640</name>
</gene>
<dbReference type="RefSeq" id="WP_097126277.1">
    <property type="nucleotide sequence ID" value="NZ_OCNH01000002.1"/>
</dbReference>
<evidence type="ECO:0000313" key="2">
    <source>
        <dbReference type="Proteomes" id="UP000219452"/>
    </source>
</evidence>
<accession>A0A286FYR0</accession>
<protein>
    <submittedName>
        <fullName evidence="1">Uncharacterized protein</fullName>
    </submittedName>
</protein>
<organism evidence="1 2">
    <name type="scientific">Spirosoma fluviale</name>
    <dbReference type="NCBI Taxonomy" id="1597977"/>
    <lineage>
        <taxon>Bacteria</taxon>
        <taxon>Pseudomonadati</taxon>
        <taxon>Bacteroidota</taxon>
        <taxon>Cytophagia</taxon>
        <taxon>Cytophagales</taxon>
        <taxon>Cytophagaceae</taxon>
        <taxon>Spirosoma</taxon>
    </lineage>
</organism>
<proteinExistence type="predicted"/>
<reference evidence="2" key="1">
    <citation type="submission" date="2017-09" db="EMBL/GenBank/DDBJ databases">
        <authorList>
            <person name="Varghese N."/>
            <person name="Submissions S."/>
        </authorList>
    </citation>
    <scope>NUCLEOTIDE SEQUENCE [LARGE SCALE GENOMIC DNA]</scope>
    <source>
        <strain evidence="2">DSM 29961</strain>
    </source>
</reference>
<dbReference type="OrthoDB" id="8085537at2"/>
<name>A0A286FYR0_9BACT</name>